<dbReference type="Proteomes" id="UP001140091">
    <property type="component" value="Unassembled WGS sequence"/>
</dbReference>
<feature type="compositionally biased region" description="Polar residues" evidence="1">
    <location>
        <begin position="115"/>
        <end position="125"/>
    </location>
</feature>
<dbReference type="OrthoDB" id="549353at2759"/>
<evidence type="ECO:0000313" key="4">
    <source>
        <dbReference type="Proteomes" id="UP001140091"/>
    </source>
</evidence>
<dbReference type="EMBL" id="JANBPK010001339">
    <property type="protein sequence ID" value="KAJ2923428.1"/>
    <property type="molecule type" value="Genomic_DNA"/>
</dbReference>
<dbReference type="InterPro" id="IPR021139">
    <property type="entry name" value="NYN"/>
</dbReference>
<reference evidence="3" key="1">
    <citation type="submission" date="2022-06" db="EMBL/GenBank/DDBJ databases">
        <title>Genome Sequence of Candolleomyces eurysporus.</title>
        <authorList>
            <person name="Buettner E."/>
        </authorList>
    </citation>
    <scope>NUCLEOTIDE SEQUENCE</scope>
    <source>
        <strain evidence="3">VTCC 930004</strain>
    </source>
</reference>
<evidence type="ECO:0000256" key="1">
    <source>
        <dbReference type="SAM" id="MobiDB-lite"/>
    </source>
</evidence>
<feature type="compositionally biased region" description="Basic and acidic residues" evidence="1">
    <location>
        <begin position="160"/>
        <end position="169"/>
    </location>
</feature>
<dbReference type="GO" id="GO:1905762">
    <property type="term" value="F:CCR4-NOT complex binding"/>
    <property type="evidence" value="ECO:0007669"/>
    <property type="project" value="TreeGrafter"/>
</dbReference>
<keyword evidence="4" id="KW-1185">Reference proteome</keyword>
<feature type="region of interest" description="Disordered" evidence="1">
    <location>
        <begin position="79"/>
        <end position="208"/>
    </location>
</feature>
<feature type="compositionally biased region" description="Low complexity" evidence="1">
    <location>
        <begin position="186"/>
        <end position="196"/>
    </location>
</feature>
<feature type="compositionally biased region" description="Basic and acidic residues" evidence="1">
    <location>
        <begin position="96"/>
        <end position="111"/>
    </location>
</feature>
<sequence length="208" mass="21939">MLCPPNGSKDTSDKIMIVDMSLKFAYDNPPPATIILVSQDKDFSYALAALKQKQYHIVVIGRNKPSPCLAAQADKVHILKSPPAPKESPPVSNAPKGKDAKKPQEPKKDLEANGSKGTQLASKTPNGKDAGEAKNSQAPKNDTKENGNKGTQLASSKAPNGKDTEEAKKTQSPNALKENGNKETQPPASKAGAAKKPQPPAKKDNGKG</sequence>
<comment type="caution">
    <text evidence="3">The sequence shown here is derived from an EMBL/GenBank/DDBJ whole genome shotgun (WGS) entry which is preliminary data.</text>
</comment>
<dbReference type="AlphaFoldDB" id="A0A9W8J0G7"/>
<evidence type="ECO:0000313" key="3">
    <source>
        <dbReference type="EMBL" id="KAJ2923428.1"/>
    </source>
</evidence>
<gene>
    <name evidence="3" type="ORF">H1R20_g13663</name>
</gene>
<dbReference type="GO" id="GO:0010468">
    <property type="term" value="P:regulation of gene expression"/>
    <property type="evidence" value="ECO:0007669"/>
    <property type="project" value="InterPro"/>
</dbReference>
<dbReference type="GO" id="GO:0004540">
    <property type="term" value="F:RNA nuclease activity"/>
    <property type="evidence" value="ECO:0007669"/>
    <property type="project" value="InterPro"/>
</dbReference>
<evidence type="ECO:0000259" key="2">
    <source>
        <dbReference type="Pfam" id="PF01936"/>
    </source>
</evidence>
<dbReference type="InterPro" id="IPR024768">
    <property type="entry name" value="Marf1"/>
</dbReference>
<dbReference type="PANTHER" id="PTHR14379">
    <property type="entry name" value="LIMKAIN B LKAP"/>
    <property type="match status" value="1"/>
</dbReference>
<dbReference type="Pfam" id="PF01936">
    <property type="entry name" value="NYN"/>
    <property type="match status" value="1"/>
</dbReference>
<dbReference type="Gene3D" id="3.40.50.1010">
    <property type="entry name" value="5'-nuclease"/>
    <property type="match status" value="1"/>
</dbReference>
<feature type="domain" description="NYN" evidence="2">
    <location>
        <begin position="7"/>
        <end position="78"/>
    </location>
</feature>
<name>A0A9W8J0G7_9AGAR</name>
<protein>
    <recommendedName>
        <fullName evidence="2">NYN domain-containing protein</fullName>
    </recommendedName>
</protein>
<feature type="non-terminal residue" evidence="3">
    <location>
        <position position="208"/>
    </location>
</feature>
<accession>A0A9W8J0G7</accession>
<feature type="compositionally biased region" description="Polar residues" evidence="1">
    <location>
        <begin position="148"/>
        <end position="158"/>
    </location>
</feature>
<dbReference type="GO" id="GO:0005777">
    <property type="term" value="C:peroxisome"/>
    <property type="evidence" value="ECO:0007669"/>
    <property type="project" value="InterPro"/>
</dbReference>
<dbReference type="PANTHER" id="PTHR14379:SF3">
    <property type="entry name" value="MEIOSIS REGULATOR AND MRNA STABILITY FACTOR 1"/>
    <property type="match status" value="1"/>
</dbReference>
<proteinExistence type="predicted"/>
<organism evidence="3 4">
    <name type="scientific">Candolleomyces eurysporus</name>
    <dbReference type="NCBI Taxonomy" id="2828524"/>
    <lineage>
        <taxon>Eukaryota</taxon>
        <taxon>Fungi</taxon>
        <taxon>Dikarya</taxon>
        <taxon>Basidiomycota</taxon>
        <taxon>Agaricomycotina</taxon>
        <taxon>Agaricomycetes</taxon>
        <taxon>Agaricomycetidae</taxon>
        <taxon>Agaricales</taxon>
        <taxon>Agaricineae</taxon>
        <taxon>Psathyrellaceae</taxon>
        <taxon>Candolleomyces</taxon>
    </lineage>
</organism>